<name>A0ABV3Q3F9_9BACL</name>
<evidence type="ECO:0000256" key="3">
    <source>
        <dbReference type="ARBA" id="ARBA00003215"/>
    </source>
</evidence>
<comment type="caution">
    <text evidence="13">The sequence shown here is derived from an EMBL/GenBank/DDBJ whole genome shotgun (WGS) entry which is preliminary data.</text>
</comment>
<evidence type="ECO:0000256" key="4">
    <source>
        <dbReference type="ARBA" id="ARBA00007353"/>
    </source>
</evidence>
<keyword evidence="8" id="KW-0862">Zinc</keyword>
<dbReference type="Pfam" id="PF02578">
    <property type="entry name" value="Cu-oxidase_4"/>
    <property type="match status" value="1"/>
</dbReference>
<evidence type="ECO:0000256" key="6">
    <source>
        <dbReference type="ARBA" id="ARBA00022723"/>
    </source>
</evidence>
<keyword evidence="14" id="KW-1185">Reference proteome</keyword>
<evidence type="ECO:0000256" key="12">
    <source>
        <dbReference type="RuleBase" id="RU361274"/>
    </source>
</evidence>
<dbReference type="PANTHER" id="PTHR30616">
    <property type="entry name" value="UNCHARACTERIZED PROTEIN YFIH"/>
    <property type="match status" value="1"/>
</dbReference>
<gene>
    <name evidence="13" type="primary">pgeF</name>
    <name evidence="13" type="ORF">AB1471_06155</name>
</gene>
<keyword evidence="7" id="KW-0378">Hydrolase</keyword>
<accession>A0ABV3Q3F9</accession>
<dbReference type="CDD" id="cd16833">
    <property type="entry name" value="YfiH"/>
    <property type="match status" value="1"/>
</dbReference>
<evidence type="ECO:0000256" key="10">
    <source>
        <dbReference type="ARBA" id="ARBA00048968"/>
    </source>
</evidence>
<keyword evidence="6" id="KW-0479">Metal-binding</keyword>
<dbReference type="EMBL" id="JBFMIA010000003">
    <property type="protein sequence ID" value="MEW9501383.1"/>
    <property type="molecule type" value="Genomic_DNA"/>
</dbReference>
<evidence type="ECO:0000256" key="5">
    <source>
        <dbReference type="ARBA" id="ARBA00022679"/>
    </source>
</evidence>
<dbReference type="InterPro" id="IPR011324">
    <property type="entry name" value="Cytotoxic_necrot_fac-like_cat"/>
</dbReference>
<comment type="catalytic activity">
    <reaction evidence="1">
        <text>inosine + phosphate = alpha-D-ribose 1-phosphate + hypoxanthine</text>
        <dbReference type="Rhea" id="RHEA:27646"/>
        <dbReference type="ChEBI" id="CHEBI:17368"/>
        <dbReference type="ChEBI" id="CHEBI:17596"/>
        <dbReference type="ChEBI" id="CHEBI:43474"/>
        <dbReference type="ChEBI" id="CHEBI:57720"/>
        <dbReference type="EC" id="2.4.2.1"/>
    </reaction>
    <physiologicalReaction direction="left-to-right" evidence="1">
        <dbReference type="Rhea" id="RHEA:27647"/>
    </physiologicalReaction>
</comment>
<comment type="similarity">
    <text evidence="4 12">Belongs to the purine nucleoside phosphorylase YfiH/LACC1 family.</text>
</comment>
<proteinExistence type="inferred from homology"/>
<evidence type="ECO:0000256" key="7">
    <source>
        <dbReference type="ARBA" id="ARBA00022801"/>
    </source>
</evidence>
<evidence type="ECO:0000256" key="11">
    <source>
        <dbReference type="ARBA" id="ARBA00049893"/>
    </source>
</evidence>
<evidence type="ECO:0000313" key="14">
    <source>
        <dbReference type="Proteomes" id="UP001556040"/>
    </source>
</evidence>
<organism evidence="13 14">
    <name type="scientific">Jeotgalibacillus marinus</name>
    <dbReference type="NCBI Taxonomy" id="86667"/>
    <lineage>
        <taxon>Bacteria</taxon>
        <taxon>Bacillati</taxon>
        <taxon>Bacillota</taxon>
        <taxon>Bacilli</taxon>
        <taxon>Bacillales</taxon>
        <taxon>Caryophanaceae</taxon>
        <taxon>Jeotgalibacillus</taxon>
    </lineage>
</organism>
<dbReference type="NCBIfam" id="TIGR00726">
    <property type="entry name" value="peptidoglycan editing factor PgeF"/>
    <property type="match status" value="1"/>
</dbReference>
<evidence type="ECO:0000256" key="1">
    <source>
        <dbReference type="ARBA" id="ARBA00000553"/>
    </source>
</evidence>
<sequence>MIQSNAESFLHVEKWKADFPSLVASFSTKNGGVSMGPYQSLNCGLHVNDHRADVVTNRTLLGTDCDAPITKWVMADQVHGDTIKYVTSDDVGKGSTHYEDALAKTDGLWTTEKNVFLSLCYADCVPIYYMDPVSNFAGVAHAGWKGTVKDIAGSMIRVAENAGVDSTNLQVAIGPSIGPCCYLVDDYVINKVNDSLIKEVPNVYHKLEEGQYRLDLKMVNYQLLLQAGLNEKQIITSSYCTSCEEQLFFSHRRDQGVTGRMVAVIGWKE</sequence>
<dbReference type="RefSeq" id="WP_367778991.1">
    <property type="nucleotide sequence ID" value="NZ_JBFMIA010000003.1"/>
</dbReference>
<dbReference type="SUPFAM" id="SSF64438">
    <property type="entry name" value="CNF1/YfiH-like putative cysteine hydrolases"/>
    <property type="match status" value="1"/>
</dbReference>
<dbReference type="InterPro" id="IPR003730">
    <property type="entry name" value="Cu_polyphenol_OxRdtase"/>
</dbReference>
<comment type="function">
    <text evidence="3">Purine nucleoside enzyme that catalyzes the phosphorolysis of adenosine and inosine nucleosides, yielding D-ribose 1-phosphate and the respective free bases, adenine and hypoxanthine. Also catalyzes the phosphorolysis of S-methyl-5'-thioadenosine into adenine and S-methyl-5-thio-alpha-D-ribose 1-phosphate. Also has adenosine deaminase activity.</text>
</comment>
<dbReference type="InterPro" id="IPR038371">
    <property type="entry name" value="Cu_polyphenol_OxRdtase_sf"/>
</dbReference>
<evidence type="ECO:0000256" key="2">
    <source>
        <dbReference type="ARBA" id="ARBA00001947"/>
    </source>
</evidence>
<dbReference type="Proteomes" id="UP001556040">
    <property type="component" value="Unassembled WGS sequence"/>
</dbReference>
<evidence type="ECO:0000313" key="13">
    <source>
        <dbReference type="EMBL" id="MEW9501383.1"/>
    </source>
</evidence>
<comment type="catalytic activity">
    <reaction evidence="10">
        <text>adenosine + phosphate = alpha-D-ribose 1-phosphate + adenine</text>
        <dbReference type="Rhea" id="RHEA:27642"/>
        <dbReference type="ChEBI" id="CHEBI:16335"/>
        <dbReference type="ChEBI" id="CHEBI:16708"/>
        <dbReference type="ChEBI" id="CHEBI:43474"/>
        <dbReference type="ChEBI" id="CHEBI:57720"/>
        <dbReference type="EC" id="2.4.2.1"/>
    </reaction>
    <physiologicalReaction direction="left-to-right" evidence="10">
        <dbReference type="Rhea" id="RHEA:27643"/>
    </physiologicalReaction>
</comment>
<evidence type="ECO:0000256" key="9">
    <source>
        <dbReference type="ARBA" id="ARBA00047989"/>
    </source>
</evidence>
<comment type="catalytic activity">
    <reaction evidence="11">
        <text>S-methyl-5'-thioadenosine + phosphate = 5-(methylsulfanyl)-alpha-D-ribose 1-phosphate + adenine</text>
        <dbReference type="Rhea" id="RHEA:11852"/>
        <dbReference type="ChEBI" id="CHEBI:16708"/>
        <dbReference type="ChEBI" id="CHEBI:17509"/>
        <dbReference type="ChEBI" id="CHEBI:43474"/>
        <dbReference type="ChEBI" id="CHEBI:58533"/>
        <dbReference type="EC" id="2.4.2.28"/>
    </reaction>
    <physiologicalReaction direction="left-to-right" evidence="11">
        <dbReference type="Rhea" id="RHEA:11853"/>
    </physiologicalReaction>
</comment>
<protein>
    <recommendedName>
        <fullName evidence="12">Purine nucleoside phosphorylase</fullName>
    </recommendedName>
</protein>
<evidence type="ECO:0000256" key="8">
    <source>
        <dbReference type="ARBA" id="ARBA00022833"/>
    </source>
</evidence>
<reference evidence="13 14" key="1">
    <citation type="journal article" date="1979" name="Int. J. Syst. Evol. Microbiol.">
        <title>Bacillus globisporus subsp. marinus subsp. nov.</title>
        <authorList>
            <person name="Liu H."/>
        </authorList>
    </citation>
    <scope>NUCLEOTIDE SEQUENCE [LARGE SCALE GENOMIC DNA]</scope>
    <source>
        <strain evidence="13 14">DSM 1297</strain>
    </source>
</reference>
<dbReference type="PANTHER" id="PTHR30616:SF2">
    <property type="entry name" value="PURINE NUCLEOSIDE PHOSPHORYLASE LACC1"/>
    <property type="match status" value="1"/>
</dbReference>
<comment type="catalytic activity">
    <reaction evidence="9">
        <text>adenosine + H2O + H(+) = inosine + NH4(+)</text>
        <dbReference type="Rhea" id="RHEA:24408"/>
        <dbReference type="ChEBI" id="CHEBI:15377"/>
        <dbReference type="ChEBI" id="CHEBI:15378"/>
        <dbReference type="ChEBI" id="CHEBI:16335"/>
        <dbReference type="ChEBI" id="CHEBI:17596"/>
        <dbReference type="ChEBI" id="CHEBI:28938"/>
        <dbReference type="EC" id="3.5.4.4"/>
    </reaction>
    <physiologicalReaction direction="left-to-right" evidence="9">
        <dbReference type="Rhea" id="RHEA:24409"/>
    </physiologicalReaction>
</comment>
<comment type="cofactor">
    <cofactor evidence="2">
        <name>Zn(2+)</name>
        <dbReference type="ChEBI" id="CHEBI:29105"/>
    </cofactor>
</comment>
<dbReference type="Gene3D" id="3.60.140.10">
    <property type="entry name" value="CNF1/YfiH-like putative cysteine hydrolases"/>
    <property type="match status" value="1"/>
</dbReference>
<keyword evidence="5" id="KW-0808">Transferase</keyword>